<dbReference type="SUPFAM" id="SSF63737">
    <property type="entry name" value="Leukotriene A4 hydrolase N-terminal domain"/>
    <property type="match status" value="1"/>
</dbReference>
<dbReference type="SMART" id="SM00567">
    <property type="entry name" value="EZ_HEAT"/>
    <property type="match status" value="3"/>
</dbReference>
<name>A0A518BJ13_9BACT</name>
<proteinExistence type="predicted"/>
<protein>
    <recommendedName>
        <fullName evidence="3">Membrane alanyl aminopeptidase</fullName>
    </recommendedName>
</protein>
<dbReference type="Gene3D" id="1.25.10.10">
    <property type="entry name" value="Leucine-rich Repeat Variant"/>
    <property type="match status" value="2"/>
</dbReference>
<dbReference type="RefSeq" id="WP_145064766.1">
    <property type="nucleotide sequence ID" value="NZ_CP036287.1"/>
</dbReference>
<dbReference type="InterPro" id="IPR011989">
    <property type="entry name" value="ARM-like"/>
</dbReference>
<evidence type="ECO:0008006" key="3">
    <source>
        <dbReference type="Google" id="ProtNLM"/>
    </source>
</evidence>
<dbReference type="EMBL" id="CP036287">
    <property type="protein sequence ID" value="QDU66970.1"/>
    <property type="molecule type" value="Genomic_DNA"/>
</dbReference>
<dbReference type="InterPro" id="IPR042097">
    <property type="entry name" value="Aminopeptidase_N-like_N_sf"/>
</dbReference>
<organism evidence="1 2">
    <name type="scientific">Engelhardtia mirabilis</name>
    <dbReference type="NCBI Taxonomy" id="2528011"/>
    <lineage>
        <taxon>Bacteria</taxon>
        <taxon>Pseudomonadati</taxon>
        <taxon>Planctomycetota</taxon>
        <taxon>Planctomycetia</taxon>
        <taxon>Planctomycetia incertae sedis</taxon>
        <taxon>Engelhardtia</taxon>
    </lineage>
</organism>
<gene>
    <name evidence="1" type="ORF">Pla133_20460</name>
</gene>
<dbReference type="InterPro" id="IPR027268">
    <property type="entry name" value="Peptidase_M4/M1_CTD_sf"/>
</dbReference>
<dbReference type="Gene3D" id="1.10.390.10">
    <property type="entry name" value="Neutral Protease Domain 2"/>
    <property type="match status" value="1"/>
</dbReference>
<dbReference type="Gene3D" id="2.60.40.1730">
    <property type="entry name" value="tricorn interacting facor f3 domain"/>
    <property type="match status" value="1"/>
</dbReference>
<evidence type="ECO:0000313" key="1">
    <source>
        <dbReference type="EMBL" id="QDU66970.1"/>
    </source>
</evidence>
<dbReference type="AlphaFoldDB" id="A0A518BJ13"/>
<dbReference type="InterPro" id="IPR016024">
    <property type="entry name" value="ARM-type_fold"/>
</dbReference>
<dbReference type="SUPFAM" id="SSF55486">
    <property type="entry name" value="Metalloproteases ('zincins'), catalytic domain"/>
    <property type="match status" value="1"/>
</dbReference>
<dbReference type="Proteomes" id="UP000316921">
    <property type="component" value="Chromosome"/>
</dbReference>
<dbReference type="InterPro" id="IPR004155">
    <property type="entry name" value="PBS_lyase_HEAT"/>
</dbReference>
<reference evidence="1 2" key="1">
    <citation type="submission" date="2019-02" db="EMBL/GenBank/DDBJ databases">
        <title>Deep-cultivation of Planctomycetes and their phenomic and genomic characterization uncovers novel biology.</title>
        <authorList>
            <person name="Wiegand S."/>
            <person name="Jogler M."/>
            <person name="Boedeker C."/>
            <person name="Pinto D."/>
            <person name="Vollmers J."/>
            <person name="Rivas-Marin E."/>
            <person name="Kohn T."/>
            <person name="Peeters S.H."/>
            <person name="Heuer A."/>
            <person name="Rast P."/>
            <person name="Oberbeckmann S."/>
            <person name="Bunk B."/>
            <person name="Jeske O."/>
            <person name="Meyerdierks A."/>
            <person name="Storesund J.E."/>
            <person name="Kallscheuer N."/>
            <person name="Luecker S."/>
            <person name="Lage O.M."/>
            <person name="Pohl T."/>
            <person name="Merkel B.J."/>
            <person name="Hornburger P."/>
            <person name="Mueller R.-W."/>
            <person name="Bruemmer F."/>
            <person name="Labrenz M."/>
            <person name="Spormann A.M."/>
            <person name="Op den Camp H."/>
            <person name="Overmann J."/>
            <person name="Amann R."/>
            <person name="Jetten M.S.M."/>
            <person name="Mascher T."/>
            <person name="Medema M.H."/>
            <person name="Devos D.P."/>
            <person name="Kaster A.-K."/>
            <person name="Ovreas L."/>
            <person name="Rohde M."/>
            <person name="Galperin M.Y."/>
            <person name="Jogler C."/>
        </authorList>
    </citation>
    <scope>NUCLEOTIDE SEQUENCE [LARGE SCALE GENOMIC DNA]</scope>
    <source>
        <strain evidence="1 2">Pla133</strain>
    </source>
</reference>
<accession>A0A518BJ13</accession>
<keyword evidence="2" id="KW-1185">Reference proteome</keyword>
<dbReference type="KEGG" id="pbap:Pla133_20460"/>
<dbReference type="SUPFAM" id="SSF48371">
    <property type="entry name" value="ARM repeat"/>
    <property type="match status" value="1"/>
</dbReference>
<evidence type="ECO:0000313" key="2">
    <source>
        <dbReference type="Proteomes" id="UP000316921"/>
    </source>
</evidence>
<sequence length="809" mass="85297">MISFPQLPSAVAPVLLLVASTLLGGCRSATVDGRPEGASEPAPEAPPVALEHVSLALSVDPEARVIHGLADLRVRADAPRVEWLPLRLERLAVESVTDAAGAELPFSHQDGELAIMLGGPLLEGETIEVQVAYSGRPERGLAFVDEPAIGGRVAVTDGRPGTSAWWYPSVVRPGQRITSDLTLDLPASWIAAGSGRRQRTEADGRATVRFDSVTSHAPDQLGFAAGPYLRVATNVAGVELSALGAPVRRADLEAALAELVRALAFGRELIGAAALPPSMSVVHAPSAQRPGAGAFGVAFVEDLGRSAVATRTLDSALCGALVAKEWSDVWLAPALGRYATALYVESIGGREALTAALEQAAIQGASRRPDGPTGALSTEDFVDPSDLVDGGWRGAVGAQVLHLVRGVAGDAAFVEGLRELITAGREGAVTDDFFFARVGALAQLDLTTLREQWVDAPGAPDIEVSWDYDASAGEVALRVRQRQSGGDGTPRVFEVPVEVEVVVGSQTDVHRTAIGARKETLRFTATSRPRWVRFDRGGWLPGTIVEQKSDDEWMALTTARDDAFGRAVAVQALARTAVNARESERAIYLTQLGGRLERDDSARVRRAAAHGLGDMGGNAARLWLERAARVDEDASVRAAALTALEAFAPSVDLANLAVQRMEQDPEVAVAAIGLRAAAEPESAASFLRSRWSAAPDPRVRAALVEALAANQGSESEPWLLTTARDVSQPTIVRRAALGALADRSSVTNKTADGVAALLDEAPVGVREAAVEALAAWPNAPARRALEAHYAHSVEPAERRVIEAALRLDR</sequence>
<dbReference type="Pfam" id="PF13646">
    <property type="entry name" value="HEAT_2"/>
    <property type="match status" value="1"/>
</dbReference>